<dbReference type="Proteomes" id="UP000295818">
    <property type="component" value="Unassembled WGS sequence"/>
</dbReference>
<evidence type="ECO:0000313" key="2">
    <source>
        <dbReference type="Proteomes" id="UP000295818"/>
    </source>
</evidence>
<comment type="caution">
    <text evidence="1">The sequence shown here is derived from an EMBL/GenBank/DDBJ whole genome shotgun (WGS) entry which is preliminary data.</text>
</comment>
<reference evidence="1 2" key="1">
    <citation type="journal article" date="2015" name="Stand. Genomic Sci.">
        <title>Genomic Encyclopedia of Bacterial and Archaeal Type Strains, Phase III: the genomes of soil and plant-associated and newly described type strains.</title>
        <authorList>
            <person name="Whitman W.B."/>
            <person name="Woyke T."/>
            <person name="Klenk H.P."/>
            <person name="Zhou Y."/>
            <person name="Lilburn T.G."/>
            <person name="Beck B.J."/>
            <person name="De Vos P."/>
            <person name="Vandamme P."/>
            <person name="Eisen J.A."/>
            <person name="Garrity G."/>
            <person name="Hugenholtz P."/>
            <person name="Kyrpides N.C."/>
        </authorList>
    </citation>
    <scope>NUCLEOTIDE SEQUENCE [LARGE SCALE GENOMIC DNA]</scope>
    <source>
        <strain evidence="1 2">VKM Ac-2538</strain>
    </source>
</reference>
<proteinExistence type="predicted"/>
<accession>A0ABY2BP16</accession>
<organism evidence="1 2">
    <name type="scientific">Kribbella orskensis</name>
    <dbReference type="NCBI Taxonomy" id="2512216"/>
    <lineage>
        <taxon>Bacteria</taxon>
        <taxon>Bacillati</taxon>
        <taxon>Actinomycetota</taxon>
        <taxon>Actinomycetes</taxon>
        <taxon>Propionibacteriales</taxon>
        <taxon>Kribbellaceae</taxon>
        <taxon>Kribbella</taxon>
    </lineage>
</organism>
<evidence type="ECO:0000313" key="1">
    <source>
        <dbReference type="EMBL" id="TCO27368.1"/>
    </source>
</evidence>
<keyword evidence="2" id="KW-1185">Reference proteome</keyword>
<dbReference type="SUPFAM" id="SSF56349">
    <property type="entry name" value="DNA breaking-rejoining enzymes"/>
    <property type="match status" value="1"/>
</dbReference>
<sequence length="339" mass="37526">MGTTFEVRIEPKIQKNRLAGKDRFSYTVRWRVAGERCKKTYASRALADGRRSELVSAVRRGEAFDIESGLPESEARARDAMSFYDFACKYVDMKWSRAAANTRRSIADALIAVAPVMLANTRSTPDGKLMRNALHKWGFNTARRPDAPVDIEDVLAWVQRNSLPVSALGRAETIRAVLDAVGSKLDGKPAAVTYTARRRAVLWNLCEYAVELGQLDANPIPTVKWSRPKRTIKRVDPATVPNPTQARALLAAVAARPGAGPRMAAYFGSMYYAALRPAEAIELGLSNLRLPREGWGKLILNDSNPYAGSAWTDSGSDYDHRQLKHREVAKSVRCPVLPT</sequence>
<gene>
    <name evidence="1" type="ORF">EV644_10365</name>
</gene>
<dbReference type="EMBL" id="SLWM01000003">
    <property type="protein sequence ID" value="TCO27368.1"/>
    <property type="molecule type" value="Genomic_DNA"/>
</dbReference>
<dbReference type="InterPro" id="IPR011010">
    <property type="entry name" value="DNA_brk_join_enz"/>
</dbReference>
<dbReference type="RefSeq" id="WP_199239708.1">
    <property type="nucleotide sequence ID" value="NZ_SLWM01000003.1"/>
</dbReference>
<name>A0ABY2BP16_9ACTN</name>
<protein>
    <recommendedName>
        <fullName evidence="3">Phage integrase family protein</fullName>
    </recommendedName>
</protein>
<evidence type="ECO:0008006" key="3">
    <source>
        <dbReference type="Google" id="ProtNLM"/>
    </source>
</evidence>